<reference evidence="2" key="1">
    <citation type="submission" date="2023-04" db="EMBL/GenBank/DDBJ databases">
        <title>Phytophthora lilii NBRC 32176.</title>
        <authorList>
            <person name="Ichikawa N."/>
            <person name="Sato H."/>
            <person name="Tonouchi N."/>
        </authorList>
    </citation>
    <scope>NUCLEOTIDE SEQUENCE</scope>
    <source>
        <strain evidence="2">NBRC 32176</strain>
    </source>
</reference>
<dbReference type="Proteomes" id="UP001165083">
    <property type="component" value="Unassembled WGS sequence"/>
</dbReference>
<accession>A0A9W6UCI6</accession>
<proteinExistence type="predicted"/>
<gene>
    <name evidence="2" type="ORF">Plil01_001252800</name>
</gene>
<comment type="caution">
    <text evidence="2">The sequence shown here is derived from an EMBL/GenBank/DDBJ whole genome shotgun (WGS) entry which is preliminary data.</text>
</comment>
<feature type="compositionally biased region" description="Polar residues" evidence="1">
    <location>
        <begin position="456"/>
        <end position="468"/>
    </location>
</feature>
<evidence type="ECO:0000256" key="1">
    <source>
        <dbReference type="SAM" id="MobiDB-lite"/>
    </source>
</evidence>
<dbReference type="SUPFAM" id="SSF54160">
    <property type="entry name" value="Chromo domain-like"/>
    <property type="match status" value="1"/>
</dbReference>
<feature type="region of interest" description="Disordered" evidence="1">
    <location>
        <begin position="447"/>
        <end position="493"/>
    </location>
</feature>
<name>A0A9W6UCI6_9STRA</name>
<dbReference type="InterPro" id="IPR016197">
    <property type="entry name" value="Chromo-like_dom_sf"/>
</dbReference>
<dbReference type="Gene3D" id="2.30.30.140">
    <property type="match status" value="1"/>
</dbReference>
<dbReference type="CDD" id="cd20104">
    <property type="entry name" value="MBT_PHF20L1-like"/>
    <property type="match status" value="1"/>
</dbReference>
<dbReference type="EMBL" id="BSXW01000780">
    <property type="protein sequence ID" value="GMF29487.1"/>
    <property type="molecule type" value="Genomic_DNA"/>
</dbReference>
<dbReference type="AlphaFoldDB" id="A0A9W6UCI6"/>
<sequence length="563" mass="63241">MPKKAANSCCSDGDDWLVVGCDDSSRESAADSPQRESNGAKTTDRRGVEALQEQNQILAADENREQVSEALKEASPELQMEQEAETNQTTLQTAKEQHWSLFQLVDEGQKPLVVAADRNCLKTDMQSMVQEMVIMQRQLREVFPQVTRENVNDVIQVCERLDDKKTWMPLGRVAGGEELRCTETTDAPEDSDATTTARLQLTSKLDGFSEKHPRQLLVESKFEVHDGVEITDWRRGRFYSDVQKNAWRFQLQIGQLIDALDTDKRWYESRVVDLDAVYVKVHYRGWTSKWDEWLRRSSLRLAPLHTKVPNWRAFQVGDEVMVGSEMAGKKYPEWRNARVTASDTEDDRLQIEVEVDGKKKWLDAQDELLCPKGTHKAVNAGANVTSAVLATPPSLLPNYFERPKEEDDSLSIEKENTAHEIEAVREATHVMHLGGSDADGDEWCVVDEESDEESTSAEGNPESSNQAESAVADRETGDFEGGVADPESNAITSDEQSAENIAFPAVNPVFATTTEVVDGRIDPTIRAEDAWRYELQIDQLIDGRDTDNVWYVAVAAMNNILSV</sequence>
<evidence type="ECO:0000313" key="2">
    <source>
        <dbReference type="EMBL" id="GMF29487.1"/>
    </source>
</evidence>
<dbReference type="OrthoDB" id="161570at2759"/>
<evidence type="ECO:0000313" key="3">
    <source>
        <dbReference type="Proteomes" id="UP001165083"/>
    </source>
</evidence>
<organism evidence="2 3">
    <name type="scientific">Phytophthora lilii</name>
    <dbReference type="NCBI Taxonomy" id="2077276"/>
    <lineage>
        <taxon>Eukaryota</taxon>
        <taxon>Sar</taxon>
        <taxon>Stramenopiles</taxon>
        <taxon>Oomycota</taxon>
        <taxon>Peronosporomycetes</taxon>
        <taxon>Peronosporales</taxon>
        <taxon>Peronosporaceae</taxon>
        <taxon>Phytophthora</taxon>
    </lineage>
</organism>
<keyword evidence="3" id="KW-1185">Reference proteome</keyword>
<protein>
    <submittedName>
        <fullName evidence="2">Unnamed protein product</fullName>
    </submittedName>
</protein>
<feature type="region of interest" description="Disordered" evidence="1">
    <location>
        <begin position="20"/>
        <end position="47"/>
    </location>
</feature>